<keyword evidence="3" id="KW-1185">Reference proteome</keyword>
<gene>
    <name evidence="2" type="ORF">C9374_012023</name>
</gene>
<dbReference type="RefSeq" id="XP_044542734.1">
    <property type="nucleotide sequence ID" value="XM_044687744.1"/>
</dbReference>
<evidence type="ECO:0000313" key="3">
    <source>
        <dbReference type="Proteomes" id="UP000816034"/>
    </source>
</evidence>
<dbReference type="EMBL" id="PYSW02000053">
    <property type="protein sequence ID" value="KAG2373560.1"/>
    <property type="molecule type" value="Genomic_DNA"/>
</dbReference>
<evidence type="ECO:0000313" key="2">
    <source>
        <dbReference type="EMBL" id="KAG2373560.1"/>
    </source>
</evidence>
<dbReference type="InterPro" id="IPR037523">
    <property type="entry name" value="VOC_core"/>
</dbReference>
<dbReference type="PANTHER" id="PTHR46466">
    <property type="entry name" value="GLYOXALASE DOMAIN-CONTAINING PROTEIN 4"/>
    <property type="match status" value="1"/>
</dbReference>
<protein>
    <recommendedName>
        <fullName evidence="1">VOC domain-containing protein</fullName>
    </recommendedName>
</protein>
<feature type="domain" description="VOC" evidence="1">
    <location>
        <begin position="144"/>
        <end position="276"/>
    </location>
</feature>
<comment type="caution">
    <text evidence="2">The sequence shown here is derived from an EMBL/GenBank/DDBJ whole genome shotgun (WGS) entry which is preliminary data.</text>
</comment>
<dbReference type="Gene3D" id="3.10.180.10">
    <property type="entry name" value="2,3-Dihydroxybiphenyl 1,2-Dioxygenase, domain 1"/>
    <property type="match status" value="2"/>
</dbReference>
<dbReference type="PROSITE" id="PS51819">
    <property type="entry name" value="VOC"/>
    <property type="match status" value="2"/>
</dbReference>
<proteinExistence type="predicted"/>
<feature type="domain" description="VOC" evidence="1">
    <location>
        <begin position="9"/>
        <end position="128"/>
    </location>
</feature>
<dbReference type="Proteomes" id="UP000816034">
    <property type="component" value="Unassembled WGS sequence"/>
</dbReference>
<name>A0AA88G8C2_NAELO</name>
<dbReference type="PANTHER" id="PTHR46466:SF1">
    <property type="entry name" value="GLYOXALASE DOMAIN-CONTAINING PROTEIN 4"/>
    <property type="match status" value="1"/>
</dbReference>
<dbReference type="GeneID" id="68104477"/>
<sequence>MASSTTPFRLLHWVHKIGNYSKSKKFYETELAMSEQRHEHFDAGCEAACNGRYNTSWTKTMIGYGPEDLHFVLELTANFGIKSYKLGNDYNYIAIHQNKQEEEQTESSLEERKFISDPDGYKYLLLNKNKDLTDNQRNAQESDRVQYISLHTSNIEKQIKFYTQVLGMKVFDRDVENGKVLLGYAQDQAKVEFVQLPHNEPLIHGEAFGRLAISSTVDVKQIHQQVLSAKQEVKEFEESQVSIVKEPVVLPTPGKADVEVVIISDCDGYEICFAEATGFYKLALGDSYELSKE</sequence>
<evidence type="ECO:0000259" key="1">
    <source>
        <dbReference type="PROSITE" id="PS51819"/>
    </source>
</evidence>
<dbReference type="InterPro" id="IPR029068">
    <property type="entry name" value="Glyas_Bleomycin-R_OHBP_Dase"/>
</dbReference>
<dbReference type="InterPro" id="IPR043193">
    <property type="entry name" value="GLOD4"/>
</dbReference>
<dbReference type="SUPFAM" id="SSF54593">
    <property type="entry name" value="Glyoxalase/Bleomycin resistance protein/Dihydroxybiphenyl dioxygenase"/>
    <property type="match status" value="2"/>
</dbReference>
<accession>A0AA88G8C2</accession>
<organism evidence="2 3">
    <name type="scientific">Naegleria lovaniensis</name>
    <name type="common">Amoeba</name>
    <dbReference type="NCBI Taxonomy" id="51637"/>
    <lineage>
        <taxon>Eukaryota</taxon>
        <taxon>Discoba</taxon>
        <taxon>Heterolobosea</taxon>
        <taxon>Tetramitia</taxon>
        <taxon>Eutetramitia</taxon>
        <taxon>Vahlkampfiidae</taxon>
        <taxon>Naegleria</taxon>
    </lineage>
</organism>
<dbReference type="Pfam" id="PF21701">
    <property type="entry name" value="GLOD4_C"/>
    <property type="match status" value="1"/>
</dbReference>
<reference evidence="2 3" key="1">
    <citation type="journal article" date="2018" name="BMC Genomics">
        <title>The genome of Naegleria lovaniensis, the basis for a comparative approach to unravel pathogenicity factors of the human pathogenic amoeba N. fowleri.</title>
        <authorList>
            <person name="Liechti N."/>
            <person name="Schurch N."/>
            <person name="Bruggmann R."/>
            <person name="Wittwer M."/>
        </authorList>
    </citation>
    <scope>NUCLEOTIDE SEQUENCE [LARGE SCALE GENOMIC DNA]</scope>
    <source>
        <strain evidence="2 3">ATCC 30569</strain>
    </source>
</reference>
<dbReference type="AlphaFoldDB" id="A0AA88G8C2"/>